<dbReference type="Proteomes" id="UP000196342">
    <property type="component" value="Unassembled WGS sequence"/>
</dbReference>
<dbReference type="AlphaFoldDB" id="A0A202B2D6"/>
<organism evidence="1 2">
    <name type="scientific">Chromobacterium violaceum</name>
    <dbReference type="NCBI Taxonomy" id="536"/>
    <lineage>
        <taxon>Bacteria</taxon>
        <taxon>Pseudomonadati</taxon>
        <taxon>Pseudomonadota</taxon>
        <taxon>Betaproteobacteria</taxon>
        <taxon>Neisseriales</taxon>
        <taxon>Chromobacteriaceae</taxon>
        <taxon>Chromobacterium</taxon>
    </lineage>
</organism>
<reference evidence="1 2" key="1">
    <citation type="submission" date="2017-05" db="EMBL/GenBank/DDBJ databases">
        <title>Chromobacterium violaceum GHPS1 isolated from Hydrocarbon polluted soil in French Guiana display an awesome secondary metabolite arsenal and a battery of drug and heavy-metal-resistance and detoxification of xenobiotics proteins.</title>
        <authorList>
            <person name="Belbahri L."/>
        </authorList>
    </citation>
    <scope>NUCLEOTIDE SEQUENCE [LARGE SCALE GENOMIC DNA]</scope>
    <source>
        <strain evidence="1 2">GHPS1</strain>
    </source>
</reference>
<sequence length="143" mass="15943">MAYGPNTTGDNIFVNVDTPYGPQRFKVASFHPKPKYDSVSVTPLNSEHEEWIAPRGWEFDMEVIRTDATADAFFAQWEADYYNGAPAMTQPTTITETIKETDGSTTVMKYTGVVLKLTDPGKRENGKPITMTISGTAKRRLKS</sequence>
<evidence type="ECO:0000313" key="1">
    <source>
        <dbReference type="EMBL" id="OVE45662.1"/>
    </source>
</evidence>
<name>A0A202B2D6_CHRVL</name>
<protein>
    <recommendedName>
        <fullName evidence="3">Phage tail protein</fullName>
    </recommendedName>
</protein>
<dbReference type="EMBL" id="NHOO01000030">
    <property type="protein sequence ID" value="OVE45662.1"/>
    <property type="molecule type" value="Genomic_DNA"/>
</dbReference>
<dbReference type="RefSeq" id="WP_087698840.1">
    <property type="nucleotide sequence ID" value="NZ_NHOO01000030.1"/>
</dbReference>
<gene>
    <name evidence="1" type="ORF">CBW21_21970</name>
</gene>
<proteinExistence type="predicted"/>
<evidence type="ECO:0000313" key="2">
    <source>
        <dbReference type="Proteomes" id="UP000196342"/>
    </source>
</evidence>
<evidence type="ECO:0008006" key="3">
    <source>
        <dbReference type="Google" id="ProtNLM"/>
    </source>
</evidence>
<accession>A0A202B2D6</accession>
<keyword evidence="2" id="KW-1185">Reference proteome</keyword>
<comment type="caution">
    <text evidence="1">The sequence shown here is derived from an EMBL/GenBank/DDBJ whole genome shotgun (WGS) entry which is preliminary data.</text>
</comment>